<protein>
    <recommendedName>
        <fullName evidence="1">AbiEi antitoxin N-terminal domain-containing protein</fullName>
    </recommendedName>
</protein>
<dbReference type="AlphaFoldDB" id="A0A7K3MBQ8"/>
<evidence type="ECO:0000259" key="1">
    <source>
        <dbReference type="Pfam" id="PF13338"/>
    </source>
</evidence>
<gene>
    <name evidence="2" type="ORF">F7O44_26315</name>
</gene>
<dbReference type="EMBL" id="WLZY01000013">
    <property type="protein sequence ID" value="NDL60600.1"/>
    <property type="molecule type" value="Genomic_DNA"/>
</dbReference>
<name>A0A7K3MBQ8_9ACTN</name>
<sequence>MSDIDHDRLYQQAEAQAGYFTAGQAAEAGMDPSTLRYHARPGGRYERARRGLYRLRHFPSSPVEHIMAAWLPLRSAEAVVSHASALELHELSDMVPDVVHVSVPRAKRGQRPRPGVRIHTLVEPLDSREVRMVAGVAVTSPERSIIDCLEDGAQPEQIELAIRQSLARGLTTRRRLHTMAVRRSRRVREFVDDTMEVQV</sequence>
<dbReference type="Proteomes" id="UP000460435">
    <property type="component" value="Unassembled WGS sequence"/>
</dbReference>
<reference evidence="2 3" key="1">
    <citation type="submission" date="2019-11" db="EMBL/GenBank/DDBJ databases">
        <authorList>
            <person name="Li X.-J."/>
            <person name="Feng X.-M."/>
        </authorList>
    </citation>
    <scope>NUCLEOTIDE SEQUENCE [LARGE SCALE GENOMIC DNA]</scope>
    <source>
        <strain evidence="2 3">XMNu-373</strain>
    </source>
</reference>
<organism evidence="2 3">
    <name type="scientific">Phytoactinopolyspora mesophila</name>
    <dbReference type="NCBI Taxonomy" id="2650750"/>
    <lineage>
        <taxon>Bacteria</taxon>
        <taxon>Bacillati</taxon>
        <taxon>Actinomycetota</taxon>
        <taxon>Actinomycetes</taxon>
        <taxon>Jiangellales</taxon>
        <taxon>Jiangellaceae</taxon>
        <taxon>Phytoactinopolyspora</taxon>
    </lineage>
</organism>
<comment type="caution">
    <text evidence="2">The sequence shown here is derived from an EMBL/GenBank/DDBJ whole genome shotgun (WGS) entry which is preliminary data.</text>
</comment>
<evidence type="ECO:0000313" key="3">
    <source>
        <dbReference type="Proteomes" id="UP000460435"/>
    </source>
</evidence>
<accession>A0A7K3MBQ8</accession>
<dbReference type="Pfam" id="PF13338">
    <property type="entry name" value="AbiEi_4"/>
    <property type="match status" value="1"/>
</dbReference>
<proteinExistence type="predicted"/>
<keyword evidence="3" id="KW-1185">Reference proteome</keyword>
<dbReference type="RefSeq" id="WP_162453317.1">
    <property type="nucleotide sequence ID" value="NZ_WLZY01000013.1"/>
</dbReference>
<evidence type="ECO:0000313" key="2">
    <source>
        <dbReference type="EMBL" id="NDL60600.1"/>
    </source>
</evidence>
<dbReference type="InterPro" id="IPR025159">
    <property type="entry name" value="AbiEi_N"/>
</dbReference>
<feature type="domain" description="AbiEi antitoxin N-terminal" evidence="1">
    <location>
        <begin position="11"/>
        <end position="55"/>
    </location>
</feature>